<feature type="compositionally biased region" description="Low complexity" evidence="5">
    <location>
        <begin position="93"/>
        <end position="135"/>
    </location>
</feature>
<proteinExistence type="inferred from homology"/>
<dbReference type="AlphaFoldDB" id="A0AAJ0B661"/>
<dbReference type="CDD" id="cd00118">
    <property type="entry name" value="LysM"/>
    <property type="match status" value="1"/>
</dbReference>
<reference evidence="8" key="1">
    <citation type="submission" date="2023-06" db="EMBL/GenBank/DDBJ databases">
        <title>Genome-scale phylogeny and comparative genomics of the fungal order Sordariales.</title>
        <authorList>
            <consortium name="Lawrence Berkeley National Laboratory"/>
            <person name="Hensen N."/>
            <person name="Bonometti L."/>
            <person name="Westerberg I."/>
            <person name="Brannstrom I.O."/>
            <person name="Guillou S."/>
            <person name="Cros-Aarteil S."/>
            <person name="Calhoun S."/>
            <person name="Haridas S."/>
            <person name="Kuo A."/>
            <person name="Mondo S."/>
            <person name="Pangilinan J."/>
            <person name="Riley R."/>
            <person name="Labutti K."/>
            <person name="Andreopoulos B."/>
            <person name="Lipzen A."/>
            <person name="Chen C."/>
            <person name="Yanf M."/>
            <person name="Daum C."/>
            <person name="Ng V."/>
            <person name="Clum A."/>
            <person name="Steindorff A."/>
            <person name="Ohm R."/>
            <person name="Martin F."/>
            <person name="Silar P."/>
            <person name="Natvig D."/>
            <person name="Lalanne C."/>
            <person name="Gautier V."/>
            <person name="Ament-Velasquez S.L."/>
            <person name="Kruys A."/>
            <person name="Hutchinson M.I."/>
            <person name="Powell A.J."/>
            <person name="Barry K."/>
            <person name="Miller A.N."/>
            <person name="Grigoriev I.V."/>
            <person name="Debuchy R."/>
            <person name="Gladieux P."/>
            <person name="Thoren M.H."/>
            <person name="Johannesson H."/>
        </authorList>
    </citation>
    <scope>NUCLEOTIDE SEQUENCE</scope>
    <source>
        <strain evidence="8">PSN4</strain>
    </source>
</reference>
<feature type="chain" id="PRO_5042486778" description="LysM domain-containing protein" evidence="6">
    <location>
        <begin position="19"/>
        <end position="231"/>
    </location>
</feature>
<comment type="caution">
    <text evidence="8">The sequence shown here is derived from an EMBL/GenBank/DDBJ whole genome shotgun (WGS) entry which is preliminary data.</text>
</comment>
<name>A0AAJ0B661_9PEZI</name>
<feature type="signal peptide" evidence="6">
    <location>
        <begin position="1"/>
        <end position="18"/>
    </location>
</feature>
<evidence type="ECO:0000256" key="3">
    <source>
        <dbReference type="ARBA" id="ARBA00023026"/>
    </source>
</evidence>
<dbReference type="InterPro" id="IPR018392">
    <property type="entry name" value="LysM"/>
</dbReference>
<evidence type="ECO:0000313" key="8">
    <source>
        <dbReference type="EMBL" id="KAK1751128.1"/>
    </source>
</evidence>
<dbReference type="InterPro" id="IPR052210">
    <property type="entry name" value="LysM1-like"/>
</dbReference>
<sequence>MKQQTIVLHLSWLGRVLAISRRQLGPIDPSTDKDCTFYAEAIDKTYTCKYIEEENHVSHSDFVAWNPSVKSDCSGIKVGNSYCVEVNFGEPRTTLVPTPTTTTTTLKTSTSSSKSSTKPTTTPTSTTTTRKQTTPTPTPTPTTPGPAKPSPTQAGLISTCTSFYQAQKGDTCWALANQKFPGTFSLDDFYAWNPAVHTDCSGLQAGGAVELYVFCAGVDTAWDGVWVSEVL</sequence>
<evidence type="ECO:0000256" key="1">
    <source>
        <dbReference type="ARBA" id="ARBA00022669"/>
    </source>
</evidence>
<dbReference type="GO" id="GO:0008061">
    <property type="term" value="F:chitin binding"/>
    <property type="evidence" value="ECO:0007669"/>
    <property type="project" value="UniProtKB-KW"/>
</dbReference>
<comment type="similarity">
    <text evidence="4">Belongs to the secreted LysM effector family.</text>
</comment>
<feature type="domain" description="LysM" evidence="7">
    <location>
        <begin position="162"/>
        <end position="211"/>
    </location>
</feature>
<keyword evidence="3" id="KW-0843">Virulence</keyword>
<dbReference type="EMBL" id="MU839843">
    <property type="protein sequence ID" value="KAK1751128.1"/>
    <property type="molecule type" value="Genomic_DNA"/>
</dbReference>
<dbReference type="PROSITE" id="PS51782">
    <property type="entry name" value="LYSM"/>
    <property type="match status" value="1"/>
</dbReference>
<gene>
    <name evidence="8" type="ORF">QBC47DRAFT_417548</name>
</gene>
<keyword evidence="1" id="KW-0147">Chitin-binding</keyword>
<dbReference type="SUPFAM" id="SSF54106">
    <property type="entry name" value="LysM domain"/>
    <property type="match status" value="1"/>
</dbReference>
<dbReference type="InterPro" id="IPR036779">
    <property type="entry name" value="LysM_dom_sf"/>
</dbReference>
<dbReference type="PANTHER" id="PTHR34997:SF2">
    <property type="entry name" value="LYSM DOMAIN-CONTAINING PROTEIN-RELATED"/>
    <property type="match status" value="1"/>
</dbReference>
<dbReference type="Pfam" id="PF01476">
    <property type="entry name" value="LysM"/>
    <property type="match status" value="1"/>
</dbReference>
<accession>A0AAJ0B661</accession>
<evidence type="ECO:0000313" key="9">
    <source>
        <dbReference type="Proteomes" id="UP001239445"/>
    </source>
</evidence>
<evidence type="ECO:0000256" key="2">
    <source>
        <dbReference type="ARBA" id="ARBA00022729"/>
    </source>
</evidence>
<evidence type="ECO:0000256" key="4">
    <source>
        <dbReference type="ARBA" id="ARBA00044955"/>
    </source>
</evidence>
<evidence type="ECO:0000256" key="6">
    <source>
        <dbReference type="SAM" id="SignalP"/>
    </source>
</evidence>
<organism evidence="8 9">
    <name type="scientific">Echria macrotheca</name>
    <dbReference type="NCBI Taxonomy" id="438768"/>
    <lineage>
        <taxon>Eukaryota</taxon>
        <taxon>Fungi</taxon>
        <taxon>Dikarya</taxon>
        <taxon>Ascomycota</taxon>
        <taxon>Pezizomycotina</taxon>
        <taxon>Sordariomycetes</taxon>
        <taxon>Sordariomycetidae</taxon>
        <taxon>Sordariales</taxon>
        <taxon>Schizotheciaceae</taxon>
        <taxon>Echria</taxon>
    </lineage>
</organism>
<keyword evidence="9" id="KW-1185">Reference proteome</keyword>
<keyword evidence="2 6" id="KW-0732">Signal</keyword>
<evidence type="ECO:0000259" key="7">
    <source>
        <dbReference type="PROSITE" id="PS51782"/>
    </source>
</evidence>
<dbReference type="Proteomes" id="UP001239445">
    <property type="component" value="Unassembled WGS sequence"/>
</dbReference>
<evidence type="ECO:0000256" key="5">
    <source>
        <dbReference type="SAM" id="MobiDB-lite"/>
    </source>
</evidence>
<dbReference type="Gene3D" id="3.10.350.10">
    <property type="entry name" value="LysM domain"/>
    <property type="match status" value="2"/>
</dbReference>
<dbReference type="PANTHER" id="PTHR34997">
    <property type="entry name" value="AM15"/>
    <property type="match status" value="1"/>
</dbReference>
<feature type="region of interest" description="Disordered" evidence="5">
    <location>
        <begin position="93"/>
        <end position="152"/>
    </location>
</feature>
<protein>
    <recommendedName>
        <fullName evidence="7">LysM domain-containing protein</fullName>
    </recommendedName>
</protein>
<feature type="compositionally biased region" description="Pro residues" evidence="5">
    <location>
        <begin position="136"/>
        <end position="149"/>
    </location>
</feature>